<keyword evidence="3" id="KW-1185">Reference proteome</keyword>
<sequence>MGASSEAAAQAAVQFFAVLSGGNEVPAGAGAPNGSGVASLLLVGRSTVCYSVLVSGIDTPTEFHVHRGVAGTEGDVVVPFLPPTSGNPGSASGCVTGSAVMLGAIRSTPTAFYVNVHTRNFPGGAVRGQLF</sequence>
<dbReference type="RefSeq" id="WP_418161609.1">
    <property type="nucleotide sequence ID" value="NZ_JBBLZC010000034.1"/>
</dbReference>
<comment type="caution">
    <text evidence="2">The sequence shown here is derived from an EMBL/GenBank/DDBJ whole genome shotgun (WGS) entry which is preliminary data.</text>
</comment>
<dbReference type="Pfam" id="PF07452">
    <property type="entry name" value="CHRD"/>
    <property type="match status" value="1"/>
</dbReference>
<accession>A0ABU8XXS3</accession>
<proteinExistence type="predicted"/>
<dbReference type="InterPro" id="IPR010895">
    <property type="entry name" value="CHRD"/>
</dbReference>
<dbReference type="Proteomes" id="UP001375743">
    <property type="component" value="Unassembled WGS sequence"/>
</dbReference>
<evidence type="ECO:0000259" key="1">
    <source>
        <dbReference type="PROSITE" id="PS50933"/>
    </source>
</evidence>
<gene>
    <name evidence="2" type="ORF">U1T56_21610</name>
</gene>
<evidence type="ECO:0000313" key="2">
    <source>
        <dbReference type="EMBL" id="MEK0085759.1"/>
    </source>
</evidence>
<feature type="domain" description="CHRD" evidence="1">
    <location>
        <begin position="11"/>
        <end position="131"/>
    </location>
</feature>
<reference evidence="2 3" key="1">
    <citation type="submission" date="2024-01" db="EMBL/GenBank/DDBJ databases">
        <title>Multi-omics insights into the function and evolution of sodium benzoate biodegradation pathways in Benzoatithermus flavus gen. nov., sp. nov. from hot spring.</title>
        <authorList>
            <person name="Hu C.-J."/>
            <person name="Li W.-J."/>
        </authorList>
    </citation>
    <scope>NUCLEOTIDE SEQUENCE [LARGE SCALE GENOMIC DNA]</scope>
    <source>
        <strain evidence="2 3">SYSU G07066</strain>
    </source>
</reference>
<evidence type="ECO:0000313" key="3">
    <source>
        <dbReference type="Proteomes" id="UP001375743"/>
    </source>
</evidence>
<dbReference type="SMART" id="SM00754">
    <property type="entry name" value="CHRD"/>
    <property type="match status" value="1"/>
</dbReference>
<dbReference type="EMBL" id="JBBLZC010000034">
    <property type="protein sequence ID" value="MEK0085759.1"/>
    <property type="molecule type" value="Genomic_DNA"/>
</dbReference>
<protein>
    <submittedName>
        <fullName evidence="2">CHRD domain-containing protein</fullName>
    </submittedName>
</protein>
<dbReference type="PROSITE" id="PS50933">
    <property type="entry name" value="CHRD"/>
    <property type="match status" value="1"/>
</dbReference>
<name>A0ABU8XXS3_9PROT</name>
<organism evidence="2 3">
    <name type="scientific">Benzoatithermus flavus</name>
    <dbReference type="NCBI Taxonomy" id="3108223"/>
    <lineage>
        <taxon>Bacteria</taxon>
        <taxon>Pseudomonadati</taxon>
        <taxon>Pseudomonadota</taxon>
        <taxon>Alphaproteobacteria</taxon>
        <taxon>Geminicoccales</taxon>
        <taxon>Geminicoccaceae</taxon>
        <taxon>Benzoatithermus</taxon>
    </lineage>
</organism>